<dbReference type="AlphaFoldDB" id="A0A6C0DD22"/>
<dbReference type="PANTHER" id="PTHR11306:SF0">
    <property type="entry name" value="PHOSPHATIDYLGLYCEROL_PHOSPHATIDYLINOSITOL TRANSFER PROTEIN"/>
    <property type="match status" value="1"/>
</dbReference>
<dbReference type="InterPro" id="IPR039670">
    <property type="entry name" value="NPC2-like"/>
</dbReference>
<dbReference type="SMART" id="SM00737">
    <property type="entry name" value="ML"/>
    <property type="match status" value="1"/>
</dbReference>
<evidence type="ECO:0000256" key="5">
    <source>
        <dbReference type="ARBA" id="ARBA00023055"/>
    </source>
</evidence>
<comment type="function">
    <text evidence="1">Catalyzes the intermembrane transfer of phosphatidylglycerol and phosphatidylinositol.</text>
</comment>
<evidence type="ECO:0000256" key="4">
    <source>
        <dbReference type="ARBA" id="ARBA00022729"/>
    </source>
</evidence>
<reference evidence="7" key="1">
    <citation type="journal article" date="2020" name="Nature">
        <title>Giant virus diversity and host interactions through global metagenomics.</title>
        <authorList>
            <person name="Schulz F."/>
            <person name="Roux S."/>
            <person name="Paez-Espino D."/>
            <person name="Jungbluth S."/>
            <person name="Walsh D.A."/>
            <person name="Denef V.J."/>
            <person name="McMahon K.D."/>
            <person name="Konstantinidis K.T."/>
            <person name="Eloe-Fadrosh E.A."/>
            <person name="Kyrpides N.C."/>
            <person name="Woyke T."/>
        </authorList>
    </citation>
    <scope>NUCLEOTIDE SEQUENCE</scope>
    <source>
        <strain evidence="7">GVMAG-M-3300023174-137</strain>
    </source>
</reference>
<evidence type="ECO:0000313" key="7">
    <source>
        <dbReference type="EMBL" id="QHT14312.1"/>
    </source>
</evidence>
<keyword evidence="5" id="KW-0445">Lipid transport</keyword>
<dbReference type="Gene3D" id="2.60.40.770">
    <property type="match status" value="1"/>
</dbReference>
<name>A0A6C0DD22_9ZZZZ</name>
<dbReference type="GO" id="GO:0015918">
    <property type="term" value="P:sterol transport"/>
    <property type="evidence" value="ECO:0007669"/>
    <property type="project" value="InterPro"/>
</dbReference>
<keyword evidence="3" id="KW-0813">Transport</keyword>
<feature type="domain" description="MD-2-related lipid-recognition" evidence="6">
    <location>
        <begin position="16"/>
        <end position="131"/>
    </location>
</feature>
<evidence type="ECO:0000256" key="1">
    <source>
        <dbReference type="ARBA" id="ARBA00002053"/>
    </source>
</evidence>
<dbReference type="Pfam" id="PF02221">
    <property type="entry name" value="E1_DerP2_DerF2"/>
    <property type="match status" value="1"/>
</dbReference>
<protein>
    <recommendedName>
        <fullName evidence="6">MD-2-related lipid-recognition domain-containing protein</fullName>
    </recommendedName>
</protein>
<proteinExistence type="predicted"/>
<dbReference type="EMBL" id="MN739581">
    <property type="protein sequence ID" value="QHT14312.1"/>
    <property type="molecule type" value="Genomic_DNA"/>
</dbReference>
<organism evidence="7">
    <name type="scientific">viral metagenome</name>
    <dbReference type="NCBI Taxonomy" id="1070528"/>
    <lineage>
        <taxon>unclassified sequences</taxon>
        <taxon>metagenomes</taxon>
        <taxon>organismal metagenomes</taxon>
    </lineage>
</organism>
<accession>A0A6C0DD22</accession>
<dbReference type="PANTHER" id="PTHR11306">
    <property type="entry name" value="NIEMANN PICK TYPE C2 PROTEIN NPC2-RELATED"/>
    <property type="match status" value="1"/>
</dbReference>
<comment type="subunit">
    <text evidence="2">Monomer.</text>
</comment>
<dbReference type="InterPro" id="IPR003172">
    <property type="entry name" value="ML_dom"/>
</dbReference>
<evidence type="ECO:0000256" key="3">
    <source>
        <dbReference type="ARBA" id="ARBA00022448"/>
    </source>
</evidence>
<dbReference type="GO" id="GO:0032934">
    <property type="term" value="F:sterol binding"/>
    <property type="evidence" value="ECO:0007669"/>
    <property type="project" value="InterPro"/>
</dbReference>
<keyword evidence="4" id="KW-0732">Signal</keyword>
<dbReference type="SUPFAM" id="SSF81296">
    <property type="entry name" value="E set domains"/>
    <property type="match status" value="1"/>
</dbReference>
<evidence type="ECO:0000256" key="2">
    <source>
        <dbReference type="ARBA" id="ARBA00011245"/>
    </source>
</evidence>
<sequence>MNILLILAAYLVDASVTDCSNGASLFKLSSMKFSPDPPVRGQNSTLSLSMNVPSVITGGTAKYSATYNFIPLAPTTEDLCGVVPSGCPIPVGELDTISTYPMDGSLRGSLTFQIEWKDLQDQQLLCVNVKTRL</sequence>
<evidence type="ECO:0000259" key="6">
    <source>
        <dbReference type="SMART" id="SM00737"/>
    </source>
</evidence>
<dbReference type="InterPro" id="IPR014756">
    <property type="entry name" value="Ig_E-set"/>
</dbReference>